<sequence>MNKRLQEVQNFIDEGLKIPDNEPITRCYRIGKNNINVTFYFGTKTQEQLNKDIYEVIKRQVLLEHGIY</sequence>
<dbReference type="AlphaFoldDB" id="A0AA47EKU1"/>
<organism evidence="1 2">
    <name type="scientific">Clostridium estertheticum</name>
    <dbReference type="NCBI Taxonomy" id="238834"/>
    <lineage>
        <taxon>Bacteria</taxon>
        <taxon>Bacillati</taxon>
        <taxon>Bacillota</taxon>
        <taxon>Clostridia</taxon>
        <taxon>Eubacteriales</taxon>
        <taxon>Clostridiaceae</taxon>
        <taxon>Clostridium</taxon>
    </lineage>
</organism>
<name>A0AA47EKU1_9CLOT</name>
<evidence type="ECO:0000313" key="2">
    <source>
        <dbReference type="Proteomes" id="UP001164733"/>
    </source>
</evidence>
<gene>
    <name evidence="1" type="ORF">LL038_01090</name>
</gene>
<evidence type="ECO:0000313" key="1">
    <source>
        <dbReference type="EMBL" id="WAG60876.1"/>
    </source>
</evidence>
<dbReference type="Proteomes" id="UP001164733">
    <property type="component" value="Chromosome"/>
</dbReference>
<reference evidence="1" key="1">
    <citation type="submission" date="2021-11" db="EMBL/GenBank/DDBJ databases">
        <title>Clostridia strains as spoilage organisms.</title>
        <authorList>
            <person name="Wambui J."/>
            <person name="Stevens M.J.A."/>
            <person name="Stephan R."/>
        </authorList>
    </citation>
    <scope>NUCLEOTIDE SEQUENCE</scope>
    <source>
        <strain evidence="1">CF009</strain>
    </source>
</reference>
<protein>
    <submittedName>
        <fullName evidence="1">Uncharacterized protein</fullName>
    </submittedName>
</protein>
<dbReference type="RefSeq" id="WP_216119645.1">
    <property type="nucleotide sequence ID" value="NZ_CP086239.1"/>
</dbReference>
<proteinExistence type="predicted"/>
<accession>A0AA47EKU1</accession>
<dbReference type="EMBL" id="CP086239">
    <property type="protein sequence ID" value="WAG60876.1"/>
    <property type="molecule type" value="Genomic_DNA"/>
</dbReference>